<feature type="signal peptide" evidence="8">
    <location>
        <begin position="1"/>
        <end position="26"/>
    </location>
</feature>
<proteinExistence type="inferred from homology"/>
<dbReference type="PROSITE" id="PS00639">
    <property type="entry name" value="THIOL_PROTEASE_HIS"/>
    <property type="match status" value="2"/>
</dbReference>
<dbReference type="InterPro" id="IPR038765">
    <property type="entry name" value="Papain-like_cys_pep_sf"/>
</dbReference>
<dbReference type="GO" id="GO:0004197">
    <property type="term" value="F:cysteine-type endopeptidase activity"/>
    <property type="evidence" value="ECO:0000318"/>
    <property type="project" value="GO_Central"/>
</dbReference>
<dbReference type="Proteomes" id="UP000004994">
    <property type="component" value="Chromosome 2"/>
</dbReference>
<dbReference type="FunFam" id="3.90.70.10:FF:000023">
    <property type="entry name" value="Senescence-specific cysteine protease SAG39"/>
    <property type="match status" value="1"/>
</dbReference>
<evidence type="ECO:0000256" key="6">
    <source>
        <dbReference type="ARBA" id="ARBA00023145"/>
    </source>
</evidence>
<dbReference type="STRING" id="4081.A0A3Q7FPY9"/>
<dbReference type="Pfam" id="PF00112">
    <property type="entry name" value="Peptidase_C1"/>
    <property type="match status" value="2"/>
</dbReference>
<feature type="domain" description="Cathepsin propeptide inhibitor" evidence="10">
    <location>
        <begin position="348"/>
        <end position="405"/>
    </location>
</feature>
<dbReference type="InterPro" id="IPR000668">
    <property type="entry name" value="Peptidase_C1A_C"/>
</dbReference>
<evidence type="ECO:0000259" key="9">
    <source>
        <dbReference type="SMART" id="SM00645"/>
    </source>
</evidence>
<dbReference type="GO" id="GO:0005764">
    <property type="term" value="C:lysosome"/>
    <property type="evidence" value="ECO:0000318"/>
    <property type="project" value="GO_Central"/>
</dbReference>
<evidence type="ECO:0000313" key="12">
    <source>
        <dbReference type="Proteomes" id="UP000004994"/>
    </source>
</evidence>
<sequence length="654" mass="72318">MALTINWKSAFLALAVLTMWTIEVTSRELNEASMVQKHEKWMARFGRVYRDDAEKAKRFNIFKDNVDYIESINKSGMRPYKLSINGFADLTNEEFRATHNGYKPSSHQKSSKTVSFRYEDVTAPATMDWRKKGAVTGVKDQGQCGCCWAFSAVAATEGINEIKTGKLISLSEQELVDCDTSSDMGCEGGLMDDAFKFIIKNHGLTTESNYPYEGTDGTCKTGKKSNGAAKITGYEDVPANSESSLLSAVANQPVSVAIDASGSDFQFYSSGVFTGECGTELDHGVTAVGYGITSDGTKYWLVKNSWGTSWGENVDLMNILITLFFVISMFNTQTRGRSQPKLSVSERHELWMSRHGRVYKDEVEKGERFMIFKENMKFIESVNKAGNLSYKLGMNEFADITSQEFLAKFTGLNIPNSYLSPSPMSSTEFKKINDLSDDYMPSNLDWRESGAVTQVKHQGRCGCCWAFSAVGSLEGAYKIATGNLMEFSEQELLDCTTNNYGCNGGFMTNAFDFIIENGGISRESDYEYLGQQYTCRSQEKTAAVQISSYQVVPEGETSLLQAVTKQPVSIGIAASQDLQFYAGGTYDGNCADRINHAVTAIGYGTDEEGQKYWLLKNSWGTSWGENGYMKIIRDSGDPSGLCDIAKMSSYPNIA</sequence>
<evidence type="ECO:0000256" key="8">
    <source>
        <dbReference type="SAM" id="SignalP"/>
    </source>
</evidence>
<protein>
    <recommendedName>
        <fullName evidence="13">Cysteine protease</fullName>
    </recommendedName>
</protein>
<dbReference type="InterPro" id="IPR000169">
    <property type="entry name" value="Pept_cys_AS"/>
</dbReference>
<organism evidence="11">
    <name type="scientific">Solanum lycopersicum</name>
    <name type="common">Tomato</name>
    <name type="synonym">Lycopersicon esculentum</name>
    <dbReference type="NCBI Taxonomy" id="4081"/>
    <lineage>
        <taxon>Eukaryota</taxon>
        <taxon>Viridiplantae</taxon>
        <taxon>Streptophyta</taxon>
        <taxon>Embryophyta</taxon>
        <taxon>Tracheophyta</taxon>
        <taxon>Spermatophyta</taxon>
        <taxon>Magnoliopsida</taxon>
        <taxon>eudicotyledons</taxon>
        <taxon>Gunneridae</taxon>
        <taxon>Pentapetalae</taxon>
        <taxon>asterids</taxon>
        <taxon>lamiids</taxon>
        <taxon>Solanales</taxon>
        <taxon>Solanaceae</taxon>
        <taxon>Solanoideae</taxon>
        <taxon>Solaneae</taxon>
        <taxon>Solanum</taxon>
        <taxon>Solanum subgen. Lycopersicon</taxon>
    </lineage>
</organism>
<evidence type="ECO:0000256" key="7">
    <source>
        <dbReference type="ARBA" id="ARBA00023157"/>
    </source>
</evidence>
<feature type="domain" description="Peptidase C1A papain C-terminal" evidence="9">
    <location>
        <begin position="123"/>
        <end position="327"/>
    </location>
</feature>
<dbReference type="Pfam" id="PF08246">
    <property type="entry name" value="Inhibitor_I29"/>
    <property type="match status" value="2"/>
</dbReference>
<dbReference type="InterPro" id="IPR025660">
    <property type="entry name" value="Pept_his_AS"/>
</dbReference>
<evidence type="ECO:0000256" key="5">
    <source>
        <dbReference type="ARBA" id="ARBA00022807"/>
    </source>
</evidence>
<evidence type="ECO:0000313" key="11">
    <source>
        <dbReference type="EnsemblPlants" id="Solyc02g076980.3.1"/>
    </source>
</evidence>
<dbReference type="CDD" id="cd02248">
    <property type="entry name" value="Peptidase_C1A"/>
    <property type="match status" value="2"/>
</dbReference>
<dbReference type="PaxDb" id="4081-Solyc02g076980.2.1"/>
<keyword evidence="7" id="KW-1015">Disulfide bond</keyword>
<evidence type="ECO:0000256" key="4">
    <source>
        <dbReference type="ARBA" id="ARBA00022801"/>
    </source>
</evidence>
<evidence type="ECO:0000259" key="10">
    <source>
        <dbReference type="SMART" id="SM00848"/>
    </source>
</evidence>
<evidence type="ECO:0000256" key="3">
    <source>
        <dbReference type="ARBA" id="ARBA00022729"/>
    </source>
</evidence>
<keyword evidence="6" id="KW-0865">Zymogen</keyword>
<dbReference type="InParanoid" id="A0A3Q7FPY9"/>
<dbReference type="SMART" id="SM00848">
    <property type="entry name" value="Inhibitor_I29"/>
    <property type="match status" value="2"/>
</dbReference>
<dbReference type="GO" id="GO:0005615">
    <property type="term" value="C:extracellular space"/>
    <property type="evidence" value="ECO:0000318"/>
    <property type="project" value="GO_Central"/>
</dbReference>
<dbReference type="PROSITE" id="PS00139">
    <property type="entry name" value="THIOL_PROTEASE_CYS"/>
    <property type="match status" value="2"/>
</dbReference>
<dbReference type="Gramene" id="Solyc02g076980.3.1">
    <property type="protein sequence ID" value="Solyc02g076980.3.1"/>
    <property type="gene ID" value="Solyc02g076980.3"/>
</dbReference>
<reference evidence="11" key="2">
    <citation type="submission" date="2019-01" db="UniProtKB">
        <authorList>
            <consortium name="EnsemblPlants"/>
        </authorList>
    </citation>
    <scope>IDENTIFICATION</scope>
    <source>
        <strain evidence="11">cv. Heinz 1706</strain>
    </source>
</reference>
<reference evidence="11" key="1">
    <citation type="journal article" date="2012" name="Nature">
        <title>The tomato genome sequence provides insights into fleshy fruit evolution.</title>
        <authorList>
            <consortium name="Tomato Genome Consortium"/>
        </authorList>
    </citation>
    <scope>NUCLEOTIDE SEQUENCE [LARGE SCALE GENOMIC DNA]</scope>
    <source>
        <strain evidence="11">cv. Heinz 1706</strain>
    </source>
</reference>
<keyword evidence="5" id="KW-0788">Thiol protease</keyword>
<dbReference type="OMA" id="HTYEAIN"/>
<dbReference type="InterPro" id="IPR013201">
    <property type="entry name" value="Prot_inhib_I29"/>
</dbReference>
<dbReference type="SMART" id="SM00645">
    <property type="entry name" value="Pept_C1"/>
    <property type="match status" value="2"/>
</dbReference>
<dbReference type="EnsemblPlants" id="Solyc02g076980.3.1">
    <property type="protein sequence ID" value="Solyc02g076980.3.1"/>
    <property type="gene ID" value="Solyc02g076980.3"/>
</dbReference>
<evidence type="ECO:0008006" key="13">
    <source>
        <dbReference type="Google" id="ProtNLM"/>
    </source>
</evidence>
<dbReference type="FunFam" id="3.90.70.10:FF:000204">
    <property type="entry name" value="Papain"/>
    <property type="match status" value="1"/>
</dbReference>
<feature type="domain" description="Peptidase C1A papain C-terminal" evidence="9">
    <location>
        <begin position="440"/>
        <end position="652"/>
    </location>
</feature>
<dbReference type="InterPro" id="IPR039417">
    <property type="entry name" value="Peptidase_C1A_papain-like"/>
</dbReference>
<evidence type="ECO:0000256" key="1">
    <source>
        <dbReference type="ARBA" id="ARBA00008455"/>
    </source>
</evidence>
<dbReference type="PRINTS" id="PR00705">
    <property type="entry name" value="PAPAIN"/>
</dbReference>
<dbReference type="Gene3D" id="3.90.70.10">
    <property type="entry name" value="Cysteine proteinases"/>
    <property type="match status" value="2"/>
</dbReference>
<name>A0A3Q7FPY9_SOLLC</name>
<feature type="chain" id="PRO_5018702056" description="Cysteine protease" evidence="8">
    <location>
        <begin position="27"/>
        <end position="654"/>
    </location>
</feature>
<dbReference type="PROSITE" id="PS00640">
    <property type="entry name" value="THIOL_PROTEASE_ASN"/>
    <property type="match status" value="1"/>
</dbReference>
<dbReference type="InterPro" id="IPR013128">
    <property type="entry name" value="Peptidase_C1A"/>
</dbReference>
<accession>A0A3Q7FPY9</accession>
<dbReference type="GO" id="GO:0051603">
    <property type="term" value="P:proteolysis involved in protein catabolic process"/>
    <property type="evidence" value="ECO:0000318"/>
    <property type="project" value="GO_Central"/>
</dbReference>
<keyword evidence="3 8" id="KW-0732">Signal</keyword>
<comment type="similarity">
    <text evidence="1">Belongs to the peptidase C1 family.</text>
</comment>
<feature type="domain" description="Cathepsin propeptide inhibitor" evidence="10">
    <location>
        <begin position="38"/>
        <end position="95"/>
    </location>
</feature>
<dbReference type="InterPro" id="IPR025661">
    <property type="entry name" value="Pept_asp_AS"/>
</dbReference>
<evidence type="ECO:0000256" key="2">
    <source>
        <dbReference type="ARBA" id="ARBA00022670"/>
    </source>
</evidence>
<keyword evidence="2" id="KW-0645">Protease</keyword>
<dbReference type="SUPFAM" id="SSF54001">
    <property type="entry name" value="Cysteine proteinases"/>
    <property type="match status" value="2"/>
</dbReference>
<dbReference type="AlphaFoldDB" id="A0A3Q7FPY9"/>
<keyword evidence="4" id="KW-0378">Hydrolase</keyword>
<dbReference type="PANTHER" id="PTHR12411">
    <property type="entry name" value="CYSTEINE PROTEASE FAMILY C1-RELATED"/>
    <property type="match status" value="1"/>
</dbReference>
<keyword evidence="12" id="KW-1185">Reference proteome</keyword>